<comment type="subcellular location">
    <subcellularLocation>
        <location evidence="1">Membrane</location>
        <topology evidence="1">Multi-pass membrane protein</topology>
    </subcellularLocation>
</comment>
<evidence type="ECO:0000256" key="3">
    <source>
        <dbReference type="ARBA" id="ARBA00022496"/>
    </source>
</evidence>
<feature type="transmembrane region" description="Helical" evidence="8">
    <location>
        <begin position="223"/>
        <end position="243"/>
    </location>
</feature>
<dbReference type="PANTHER" id="PTHR31632:SF2">
    <property type="entry name" value="PLASMA MEMBRANE IRON PERMEASE"/>
    <property type="match status" value="1"/>
</dbReference>
<evidence type="ECO:0000256" key="7">
    <source>
        <dbReference type="SAM" id="MobiDB-lite"/>
    </source>
</evidence>
<feature type="compositionally biased region" description="Basic and acidic residues" evidence="7">
    <location>
        <begin position="66"/>
        <end position="75"/>
    </location>
</feature>
<feature type="transmembrane region" description="Helical" evidence="8">
    <location>
        <begin position="250"/>
        <end position="270"/>
    </location>
</feature>
<evidence type="ECO:0000256" key="1">
    <source>
        <dbReference type="ARBA" id="ARBA00004141"/>
    </source>
</evidence>
<feature type="transmembrane region" description="Helical" evidence="8">
    <location>
        <begin position="138"/>
        <end position="160"/>
    </location>
</feature>
<dbReference type="FunCoup" id="A0A067PT07">
    <property type="interactions" value="57"/>
</dbReference>
<keyword evidence="5 8" id="KW-1133">Transmembrane helix</keyword>
<comment type="similarity">
    <text evidence="2">Belongs to the oxidase-dependent Fe transporter (OFeT) (TC 9.A.10.1) family.</text>
</comment>
<feature type="transmembrane region" description="Helical" evidence="8">
    <location>
        <begin position="191"/>
        <end position="217"/>
    </location>
</feature>
<feature type="transmembrane region" description="Helical" evidence="8">
    <location>
        <begin position="6"/>
        <end position="32"/>
    </location>
</feature>
<proteinExistence type="inferred from homology"/>
<evidence type="ECO:0000313" key="10">
    <source>
        <dbReference type="Proteomes" id="UP000027265"/>
    </source>
</evidence>
<evidence type="ECO:0000256" key="4">
    <source>
        <dbReference type="ARBA" id="ARBA00022692"/>
    </source>
</evidence>
<dbReference type="InParanoid" id="A0A067PT07"/>
<dbReference type="HOGENOM" id="CLU_046738_1_1_1"/>
<dbReference type="GO" id="GO:0015093">
    <property type="term" value="F:ferrous iron transmembrane transporter activity"/>
    <property type="evidence" value="ECO:0007669"/>
    <property type="project" value="TreeGrafter"/>
</dbReference>
<evidence type="ECO:0000313" key="9">
    <source>
        <dbReference type="EMBL" id="KDQ56975.1"/>
    </source>
</evidence>
<dbReference type="OrthoDB" id="4364at2759"/>
<feature type="transmembrane region" description="Helical" evidence="8">
    <location>
        <begin position="103"/>
        <end position="126"/>
    </location>
</feature>
<protein>
    <recommendedName>
        <fullName evidence="11">Iron permease FTR1</fullName>
    </recommendedName>
</protein>
<dbReference type="Proteomes" id="UP000027265">
    <property type="component" value="Unassembled WGS sequence"/>
</dbReference>
<evidence type="ECO:0008006" key="11">
    <source>
        <dbReference type="Google" id="ProtNLM"/>
    </source>
</evidence>
<keyword evidence="4 8" id="KW-0812">Transmembrane</keyword>
<evidence type="ECO:0000256" key="6">
    <source>
        <dbReference type="ARBA" id="ARBA00023136"/>
    </source>
</evidence>
<dbReference type="InterPro" id="IPR004923">
    <property type="entry name" value="FTR1/Fip1/EfeU"/>
</dbReference>
<dbReference type="STRING" id="933084.A0A067PT07"/>
<evidence type="ECO:0000256" key="8">
    <source>
        <dbReference type="SAM" id="Phobius"/>
    </source>
</evidence>
<keyword evidence="3" id="KW-0813">Transport</keyword>
<dbReference type="Pfam" id="PF03239">
    <property type="entry name" value="FTR1"/>
    <property type="match status" value="1"/>
</dbReference>
<keyword evidence="3" id="KW-0406">Ion transport</keyword>
<dbReference type="GO" id="GO:0033573">
    <property type="term" value="C:high-affinity iron permease complex"/>
    <property type="evidence" value="ECO:0007669"/>
    <property type="project" value="InterPro"/>
</dbReference>
<keyword evidence="3" id="KW-0410">Iron transport</keyword>
<feature type="region of interest" description="Disordered" evidence="7">
    <location>
        <begin position="54"/>
        <end position="86"/>
    </location>
</feature>
<keyword evidence="6 8" id="KW-0472">Membrane</keyword>
<name>A0A067PT07_9AGAM</name>
<reference evidence="10" key="1">
    <citation type="journal article" date="2014" name="Proc. Natl. Acad. Sci. U.S.A.">
        <title>Extensive sampling of basidiomycete genomes demonstrates inadequacy of the white-rot/brown-rot paradigm for wood decay fungi.</title>
        <authorList>
            <person name="Riley R."/>
            <person name="Salamov A.A."/>
            <person name="Brown D.W."/>
            <person name="Nagy L.G."/>
            <person name="Floudas D."/>
            <person name="Held B.W."/>
            <person name="Levasseur A."/>
            <person name="Lombard V."/>
            <person name="Morin E."/>
            <person name="Otillar R."/>
            <person name="Lindquist E.A."/>
            <person name="Sun H."/>
            <person name="LaButti K.M."/>
            <person name="Schmutz J."/>
            <person name="Jabbour D."/>
            <person name="Luo H."/>
            <person name="Baker S.E."/>
            <person name="Pisabarro A.G."/>
            <person name="Walton J.D."/>
            <person name="Blanchette R.A."/>
            <person name="Henrissat B."/>
            <person name="Martin F."/>
            <person name="Cullen D."/>
            <person name="Hibbett D.S."/>
            <person name="Grigoriev I.V."/>
        </authorList>
    </citation>
    <scope>NUCLEOTIDE SEQUENCE [LARGE SCALE GENOMIC DNA]</scope>
    <source>
        <strain evidence="10">MUCL 33604</strain>
    </source>
</reference>
<organism evidence="9 10">
    <name type="scientific">Jaapia argillacea MUCL 33604</name>
    <dbReference type="NCBI Taxonomy" id="933084"/>
    <lineage>
        <taxon>Eukaryota</taxon>
        <taxon>Fungi</taxon>
        <taxon>Dikarya</taxon>
        <taxon>Basidiomycota</taxon>
        <taxon>Agaricomycotina</taxon>
        <taxon>Agaricomycetes</taxon>
        <taxon>Agaricomycetidae</taxon>
        <taxon>Jaapiales</taxon>
        <taxon>Jaapiaceae</taxon>
        <taxon>Jaapia</taxon>
    </lineage>
</organism>
<dbReference type="PANTHER" id="PTHR31632">
    <property type="entry name" value="IRON TRANSPORTER FTH1"/>
    <property type="match status" value="1"/>
</dbReference>
<feature type="compositionally biased region" description="Polar residues" evidence="7">
    <location>
        <begin position="54"/>
        <end position="63"/>
    </location>
</feature>
<keyword evidence="10" id="KW-1185">Reference proteome</keyword>
<sequence length="391" mass="42713">MPRNYFSVPIFFILFRETLEAAIIVSVLLALVEQIAKEDPAKLNLGAETISGSASTEDQTAANSVERVDRDKDEAGSSGTEAPELEDRDVTARRLMRKLRIQIFAGAGIGLLIAVAIGAAFIAIWFTRATNLWEASELIWEGTFQLIASLMIFAMSISMLKLDRAKSKWRVKLQRAFDGKKVDSRTRTSKWMLFILPLVTVLREGLEAVIFVGGVALGQPASSIPIAAIVGIICGLVVGFLIYSFASRTALRVFMIVMTNFLLLIGAGLFSKSVWAFQARAFAEMIGADSGDSPADGPGSFNVVGNAWHLDCCNPNSKTDGQGWMIFNAILGWTNSATIGSVLSYVLYWVAAILALVRLKFKEGRTTLFGHESVAGTRRRLIHEEKEALPQ</sequence>
<accession>A0A067PT07</accession>
<dbReference type="EMBL" id="KL197720">
    <property type="protein sequence ID" value="KDQ56975.1"/>
    <property type="molecule type" value="Genomic_DNA"/>
</dbReference>
<evidence type="ECO:0000256" key="2">
    <source>
        <dbReference type="ARBA" id="ARBA00008333"/>
    </source>
</evidence>
<feature type="transmembrane region" description="Helical" evidence="8">
    <location>
        <begin position="337"/>
        <end position="357"/>
    </location>
</feature>
<gene>
    <name evidence="9" type="ORF">JAAARDRAFT_131311</name>
</gene>
<evidence type="ECO:0000256" key="5">
    <source>
        <dbReference type="ARBA" id="ARBA00022989"/>
    </source>
</evidence>
<keyword evidence="3" id="KW-0408">Iron</keyword>
<dbReference type="AlphaFoldDB" id="A0A067PT07"/>